<evidence type="ECO:0000313" key="3">
    <source>
        <dbReference type="Proteomes" id="UP000286246"/>
    </source>
</evidence>
<keyword evidence="1" id="KW-0732">Signal</keyword>
<dbReference type="Proteomes" id="UP000286246">
    <property type="component" value="Unassembled WGS sequence"/>
</dbReference>
<evidence type="ECO:0000256" key="1">
    <source>
        <dbReference type="SAM" id="SignalP"/>
    </source>
</evidence>
<evidence type="ECO:0000313" key="2">
    <source>
        <dbReference type="EMBL" id="RKE57284.1"/>
    </source>
</evidence>
<name>A0A420BKG2_SPHD1</name>
<dbReference type="EMBL" id="RAPY01000001">
    <property type="protein sequence ID" value="RKE57284.1"/>
    <property type="molecule type" value="Genomic_DNA"/>
</dbReference>
<dbReference type="RefSeq" id="WP_120258854.1">
    <property type="nucleotide sequence ID" value="NZ_RAPY01000001.1"/>
</dbReference>
<dbReference type="AlphaFoldDB" id="A0A420BKG2"/>
<proteinExistence type="predicted"/>
<keyword evidence="3" id="KW-1185">Reference proteome</keyword>
<reference evidence="2 3" key="1">
    <citation type="submission" date="2018-09" db="EMBL/GenBank/DDBJ databases">
        <title>Genomic Encyclopedia of Type Strains, Phase III (KMG-III): the genomes of soil and plant-associated and newly described type strains.</title>
        <authorList>
            <person name="Whitman W."/>
        </authorList>
    </citation>
    <scope>NUCLEOTIDE SEQUENCE [LARGE SCALE GENOMIC DNA]</scope>
    <source>
        <strain evidence="2 3">CECT 7938</strain>
    </source>
</reference>
<comment type="caution">
    <text evidence="2">The sequence shown here is derived from an EMBL/GenBank/DDBJ whole genome shotgun (WGS) entry which is preliminary data.</text>
</comment>
<gene>
    <name evidence="2" type="ORF">DFQ12_2170</name>
</gene>
<sequence length="107" mass="12040">MKKLIFAGIALVSFAALTPDVAKAQQSASKQSLEISAESTPQLDLQSRQKLDNQMDAQGRRGPGYWTQLFNAYLDVYLKYGYSANDAIERAHQSVYREIEIYYGVDL</sequence>
<feature type="signal peptide" evidence="1">
    <location>
        <begin position="1"/>
        <end position="24"/>
    </location>
</feature>
<accession>A0A420BKG2</accession>
<protein>
    <submittedName>
        <fullName evidence="2">Uncharacterized protein</fullName>
    </submittedName>
</protein>
<feature type="chain" id="PRO_5019122783" evidence="1">
    <location>
        <begin position="25"/>
        <end position="107"/>
    </location>
</feature>
<organism evidence="2 3">
    <name type="scientific">Sphingobacterium detergens</name>
    <dbReference type="NCBI Taxonomy" id="1145106"/>
    <lineage>
        <taxon>Bacteria</taxon>
        <taxon>Pseudomonadati</taxon>
        <taxon>Bacteroidota</taxon>
        <taxon>Sphingobacteriia</taxon>
        <taxon>Sphingobacteriales</taxon>
        <taxon>Sphingobacteriaceae</taxon>
        <taxon>Sphingobacterium</taxon>
    </lineage>
</organism>